<comment type="caution">
    <text evidence="2">The sequence shown here is derived from an EMBL/GenBank/DDBJ whole genome shotgun (WGS) entry which is preliminary data.</text>
</comment>
<dbReference type="Proteomes" id="UP000294530">
    <property type="component" value="Unassembled WGS sequence"/>
</dbReference>
<organism evidence="2 3">
    <name type="scientific">Bremia lactucae</name>
    <name type="common">Lettuce downy mildew</name>
    <dbReference type="NCBI Taxonomy" id="4779"/>
    <lineage>
        <taxon>Eukaryota</taxon>
        <taxon>Sar</taxon>
        <taxon>Stramenopiles</taxon>
        <taxon>Oomycota</taxon>
        <taxon>Peronosporomycetes</taxon>
        <taxon>Peronosporales</taxon>
        <taxon>Peronosporaceae</taxon>
        <taxon>Bremia</taxon>
    </lineage>
</organism>
<dbReference type="EMBL" id="SHOA02000023">
    <property type="protein sequence ID" value="TDH74238.1"/>
    <property type="molecule type" value="Genomic_DNA"/>
</dbReference>
<keyword evidence="3" id="KW-1185">Reference proteome</keyword>
<protein>
    <submittedName>
        <fullName evidence="2">Uncharacterized protein</fullName>
    </submittedName>
</protein>
<dbReference type="KEGG" id="blac:94351551"/>
<feature type="region of interest" description="Disordered" evidence="1">
    <location>
        <begin position="67"/>
        <end position="100"/>
    </location>
</feature>
<reference evidence="2 3" key="1">
    <citation type="journal article" date="2021" name="Genome Biol.">
        <title>AFLAP: assembly-free linkage analysis pipeline using k-mers from genome sequencing data.</title>
        <authorList>
            <person name="Fletcher K."/>
            <person name="Zhang L."/>
            <person name="Gil J."/>
            <person name="Han R."/>
            <person name="Cavanaugh K."/>
            <person name="Michelmore R."/>
        </authorList>
    </citation>
    <scope>NUCLEOTIDE SEQUENCE [LARGE SCALE GENOMIC DNA]</scope>
    <source>
        <strain evidence="2 3">SF5</strain>
    </source>
</reference>
<name>A0A976IM16_BRELC</name>
<dbReference type="OrthoDB" id="47432at2759"/>
<feature type="compositionally biased region" description="Basic residues" evidence="1">
    <location>
        <begin position="81"/>
        <end position="91"/>
    </location>
</feature>
<dbReference type="AlphaFoldDB" id="A0A976IM16"/>
<dbReference type="RefSeq" id="XP_067823736.1">
    <property type="nucleotide sequence ID" value="XM_067965880.1"/>
</dbReference>
<proteinExistence type="predicted"/>
<gene>
    <name evidence="2" type="ORF">CCR75_007823</name>
</gene>
<sequence>MSSLLRFAAVRRLHAASLTPVAVVRTRETLFKTQVFFLMREISYSLVLQKRKGGASAFVDRVSSWNRGKGNKSHNALSTKQKLKKNAAPHRTHLERVQET</sequence>
<accession>A0A976IM16</accession>
<evidence type="ECO:0000313" key="3">
    <source>
        <dbReference type="Proteomes" id="UP000294530"/>
    </source>
</evidence>
<evidence type="ECO:0000256" key="1">
    <source>
        <dbReference type="SAM" id="MobiDB-lite"/>
    </source>
</evidence>
<dbReference type="GeneID" id="94351551"/>
<evidence type="ECO:0000313" key="2">
    <source>
        <dbReference type="EMBL" id="TDH74238.1"/>
    </source>
</evidence>